<dbReference type="PANTHER" id="PTHR11567">
    <property type="entry name" value="ACID PHOSPHATASE-RELATED"/>
    <property type="match status" value="1"/>
</dbReference>
<dbReference type="GO" id="GO:0016791">
    <property type="term" value="F:phosphatase activity"/>
    <property type="evidence" value="ECO:0007669"/>
    <property type="project" value="TreeGrafter"/>
</dbReference>
<comment type="similarity">
    <text evidence="1">Belongs to the histidine acid phosphatase family.</text>
</comment>
<feature type="signal peptide" evidence="3">
    <location>
        <begin position="1"/>
        <end position="18"/>
    </location>
</feature>
<dbReference type="InterPro" id="IPR000560">
    <property type="entry name" value="His_Pase_clade-2"/>
</dbReference>
<feature type="region of interest" description="Disordered" evidence="2">
    <location>
        <begin position="20"/>
        <end position="49"/>
    </location>
</feature>
<dbReference type="SUPFAM" id="SSF53254">
    <property type="entry name" value="Phosphoglycerate mutase-like"/>
    <property type="match status" value="1"/>
</dbReference>
<dbReference type="KEGG" id="ccac:CcaHIS019_0507310"/>
<gene>
    <name evidence="4" type="ORF">CcaverHIS019_0507310</name>
</gene>
<accession>A0AA48L740</accession>
<dbReference type="EMBL" id="AP028216">
    <property type="protein sequence ID" value="BEI93103.1"/>
    <property type="molecule type" value="Genomic_DNA"/>
</dbReference>
<evidence type="ECO:0000256" key="3">
    <source>
        <dbReference type="SAM" id="SignalP"/>
    </source>
</evidence>
<keyword evidence="3" id="KW-0732">Signal</keyword>
<sequence>MLASIVLGIGVRASLAVAQQPLGPGQTPEDPSGRDGPEAATNTSKHYPPAPDTWANLTWALNGTGAPGIYNSSHTPDSQYGTYNWCNMPHVRAQEYKVPVDGYQLVYVEAVQRHHKRTPYASNTLRHEDVTWECNGAGPYAHARAATFSTTPVYWQSMSGTLNPFEKVVDPGFVNSTCRFPSITTGGLEDARQHGEDFRHVYVDRLGFLPPGSNRDEYSFRVTNNVITSATLGAFVAGLYPDQEEYEALVQPETYDSLEPSFPCPTASKLLNQIRQEAEWLQHLNASTALMSRFDDVAGRGPDDKDWHVSYDHAYDNLSAKQCHDLRLPCSATNSTLCVPQSDADTIYRLGHWEYAYMYRVSNRSTAFSALKMGAWFGEVAEHLRTAAAGHKIKYRHNFAHDGSMAAILGLLQFAKPMWPGTGAEVVIELWKKESESGRNFVRVLWSGQPLETSTPLGTLDMVPLSDFLGYLEQTIPSDLVSACASEIPNSPSVQVPRQ</sequence>
<organism evidence="4 5">
    <name type="scientific">Cutaneotrichosporon cavernicola</name>
    <dbReference type="NCBI Taxonomy" id="279322"/>
    <lineage>
        <taxon>Eukaryota</taxon>
        <taxon>Fungi</taxon>
        <taxon>Dikarya</taxon>
        <taxon>Basidiomycota</taxon>
        <taxon>Agaricomycotina</taxon>
        <taxon>Tremellomycetes</taxon>
        <taxon>Trichosporonales</taxon>
        <taxon>Trichosporonaceae</taxon>
        <taxon>Cutaneotrichosporon</taxon>
    </lineage>
</organism>
<evidence type="ECO:0008006" key="6">
    <source>
        <dbReference type="Google" id="ProtNLM"/>
    </source>
</evidence>
<name>A0AA48L740_9TREE</name>
<dbReference type="Pfam" id="PF00328">
    <property type="entry name" value="His_Phos_2"/>
    <property type="match status" value="1"/>
</dbReference>
<dbReference type="Proteomes" id="UP001233271">
    <property type="component" value="Chromosome 5"/>
</dbReference>
<reference evidence="4" key="1">
    <citation type="journal article" date="2023" name="BMC Genomics">
        <title>Chromosome-level genome assemblies of Cutaneotrichosporon spp. (Trichosporonales, Basidiomycota) reveal imbalanced evolution between nucleotide sequences and chromosome synteny.</title>
        <authorList>
            <person name="Kobayashi Y."/>
            <person name="Kayamori A."/>
            <person name="Aoki K."/>
            <person name="Shiwa Y."/>
            <person name="Matsutani M."/>
            <person name="Fujita N."/>
            <person name="Sugita T."/>
            <person name="Iwasaki W."/>
            <person name="Tanaka N."/>
            <person name="Takashima M."/>
        </authorList>
    </citation>
    <scope>NUCLEOTIDE SEQUENCE</scope>
    <source>
        <strain evidence="4">HIS019</strain>
    </source>
</reference>
<keyword evidence="5" id="KW-1185">Reference proteome</keyword>
<dbReference type="InterPro" id="IPR029033">
    <property type="entry name" value="His_PPase_superfam"/>
</dbReference>
<feature type="chain" id="PRO_5041353495" description="Acid phosphatase" evidence="3">
    <location>
        <begin position="19"/>
        <end position="499"/>
    </location>
</feature>
<evidence type="ECO:0000256" key="2">
    <source>
        <dbReference type="SAM" id="MobiDB-lite"/>
    </source>
</evidence>
<proteinExistence type="inferred from homology"/>
<dbReference type="GeneID" id="85496973"/>
<dbReference type="RefSeq" id="XP_060458368.1">
    <property type="nucleotide sequence ID" value="XM_060601923.1"/>
</dbReference>
<dbReference type="Gene3D" id="3.40.50.1240">
    <property type="entry name" value="Phosphoglycerate mutase-like"/>
    <property type="match status" value="1"/>
</dbReference>
<evidence type="ECO:0000313" key="4">
    <source>
        <dbReference type="EMBL" id="BEI93103.1"/>
    </source>
</evidence>
<evidence type="ECO:0000313" key="5">
    <source>
        <dbReference type="Proteomes" id="UP001233271"/>
    </source>
</evidence>
<dbReference type="InterPro" id="IPR050645">
    <property type="entry name" value="Histidine_acid_phosphatase"/>
</dbReference>
<protein>
    <recommendedName>
        <fullName evidence="6">Acid phosphatase</fullName>
    </recommendedName>
</protein>
<dbReference type="AlphaFoldDB" id="A0AA48L740"/>
<evidence type="ECO:0000256" key="1">
    <source>
        <dbReference type="ARBA" id="ARBA00005375"/>
    </source>
</evidence>
<dbReference type="PANTHER" id="PTHR11567:SF195">
    <property type="entry name" value="ACID PHOSPHATASE, PUTATIVE (AFU_ORTHOLOGUE AFUA_3G14570)-RELATED"/>
    <property type="match status" value="1"/>
</dbReference>